<feature type="transmembrane region" description="Helical" evidence="1">
    <location>
        <begin position="53"/>
        <end position="70"/>
    </location>
</feature>
<feature type="transmembrane region" description="Helical" evidence="1">
    <location>
        <begin position="117"/>
        <end position="140"/>
    </location>
</feature>
<dbReference type="RefSeq" id="WP_138789337.1">
    <property type="nucleotide sequence ID" value="NZ_JBHTGQ010000009.1"/>
</dbReference>
<keyword evidence="1" id="KW-0472">Membrane</keyword>
<reference evidence="3" key="1">
    <citation type="journal article" date="2019" name="Int. J. Syst. Evol. Microbiol.">
        <title>The Global Catalogue of Microorganisms (GCM) 10K type strain sequencing project: providing services to taxonomists for standard genome sequencing and annotation.</title>
        <authorList>
            <consortium name="The Broad Institute Genomics Platform"/>
            <consortium name="The Broad Institute Genome Sequencing Center for Infectious Disease"/>
            <person name="Wu L."/>
            <person name="Ma J."/>
        </authorList>
    </citation>
    <scope>NUCLEOTIDE SEQUENCE [LARGE SCALE GENOMIC DNA]</scope>
    <source>
        <strain evidence="3">JCM 18657</strain>
    </source>
</reference>
<organism evidence="2 3">
    <name type="scientific">Paenibacillus thermoaerophilus</name>
    <dbReference type="NCBI Taxonomy" id="1215385"/>
    <lineage>
        <taxon>Bacteria</taxon>
        <taxon>Bacillati</taxon>
        <taxon>Bacillota</taxon>
        <taxon>Bacilli</taxon>
        <taxon>Bacillales</taxon>
        <taxon>Paenibacillaceae</taxon>
        <taxon>Paenibacillus</taxon>
    </lineage>
</organism>
<comment type="caution">
    <text evidence="2">The sequence shown here is derived from an EMBL/GenBank/DDBJ whole genome shotgun (WGS) entry which is preliminary data.</text>
</comment>
<dbReference type="EMBL" id="JBHTGQ010000009">
    <property type="protein sequence ID" value="MFC7749114.1"/>
    <property type="molecule type" value="Genomic_DNA"/>
</dbReference>
<feature type="transmembrane region" description="Helical" evidence="1">
    <location>
        <begin position="12"/>
        <end position="32"/>
    </location>
</feature>
<name>A0ABW2UYZ2_9BACL</name>
<keyword evidence="1" id="KW-0812">Transmembrane</keyword>
<protein>
    <recommendedName>
        <fullName evidence="4">DUF2269 family protein</fullName>
    </recommendedName>
</protein>
<accession>A0ABW2UYZ2</accession>
<evidence type="ECO:0008006" key="4">
    <source>
        <dbReference type="Google" id="ProtNLM"/>
    </source>
</evidence>
<proteinExistence type="predicted"/>
<evidence type="ECO:0000313" key="2">
    <source>
        <dbReference type="EMBL" id="MFC7749114.1"/>
    </source>
</evidence>
<evidence type="ECO:0000256" key="1">
    <source>
        <dbReference type="SAM" id="Phobius"/>
    </source>
</evidence>
<dbReference type="Proteomes" id="UP001596528">
    <property type="component" value="Unassembled WGS sequence"/>
</dbReference>
<gene>
    <name evidence="2" type="ORF">ACFQWB_04025</name>
</gene>
<keyword evidence="1" id="KW-1133">Transmembrane helix</keyword>
<sequence>MDKATEYVMFVHVLSAVLLGFYLFVPWLLLRLGKQSAAVQEGTVRTVSLLNRIGQYVLVLAFLSGGYLVSKYNSSGVWMILAIVLILVMFALSGIMSKPLKRIGEAVANGRAASEDLRLAQVLGTVNALVFLLILIIMNFPTI</sequence>
<feature type="transmembrane region" description="Helical" evidence="1">
    <location>
        <begin position="76"/>
        <end position="96"/>
    </location>
</feature>
<keyword evidence="3" id="KW-1185">Reference proteome</keyword>
<evidence type="ECO:0000313" key="3">
    <source>
        <dbReference type="Proteomes" id="UP001596528"/>
    </source>
</evidence>